<evidence type="ECO:0000256" key="1">
    <source>
        <dbReference type="ARBA" id="ARBA00022670"/>
    </source>
</evidence>
<gene>
    <name evidence="6" type="ORF">CTOB1V02_LOCUS11923</name>
</gene>
<dbReference type="InterPro" id="IPR022700">
    <property type="entry name" value="CLIP"/>
</dbReference>
<dbReference type="SMART" id="SM00680">
    <property type="entry name" value="CLIP"/>
    <property type="match status" value="1"/>
</dbReference>
<dbReference type="InterPro" id="IPR038565">
    <property type="entry name" value="CLIP_sf"/>
</dbReference>
<sequence>MGRVGYFLWALCLWAVIGAVCSQEGEKEVTNDCKAVTKEDGVCVDLAQCPTLQKLMIKPTRASVILLKRSVCKTESKRMLVCCPVNNVRKAGWGGSIFRSLPVPLLPPPSVRGNHVDWILQGGASGRRGGAGLLTGYKKGKRALRYHSPLPHSPPTPPKIFVMPREYHKAVLRFVNINEKTLDSEAVARSLAKATSQKEFWKKL</sequence>
<keyword evidence="3" id="KW-0378">Hydrolase</keyword>
<keyword evidence="5" id="KW-1015">Disulfide bond</keyword>
<dbReference type="GO" id="GO:0008236">
    <property type="term" value="F:serine-type peptidase activity"/>
    <property type="evidence" value="ECO:0007669"/>
    <property type="project" value="UniProtKB-KW"/>
</dbReference>
<proteinExistence type="predicted"/>
<dbReference type="AlphaFoldDB" id="A0A7R8WS72"/>
<evidence type="ECO:0000256" key="5">
    <source>
        <dbReference type="ARBA" id="ARBA00023157"/>
    </source>
</evidence>
<dbReference type="GO" id="GO:0006508">
    <property type="term" value="P:proteolysis"/>
    <property type="evidence" value="ECO:0007669"/>
    <property type="project" value="UniProtKB-KW"/>
</dbReference>
<protein>
    <submittedName>
        <fullName evidence="6">Uncharacterized protein</fullName>
    </submittedName>
</protein>
<organism evidence="6">
    <name type="scientific">Cyprideis torosa</name>
    <dbReference type="NCBI Taxonomy" id="163714"/>
    <lineage>
        <taxon>Eukaryota</taxon>
        <taxon>Metazoa</taxon>
        <taxon>Ecdysozoa</taxon>
        <taxon>Arthropoda</taxon>
        <taxon>Crustacea</taxon>
        <taxon>Oligostraca</taxon>
        <taxon>Ostracoda</taxon>
        <taxon>Podocopa</taxon>
        <taxon>Podocopida</taxon>
        <taxon>Cytherocopina</taxon>
        <taxon>Cytheroidea</taxon>
        <taxon>Cytherideidae</taxon>
        <taxon>Cyprideis</taxon>
    </lineage>
</organism>
<evidence type="ECO:0000256" key="3">
    <source>
        <dbReference type="ARBA" id="ARBA00022801"/>
    </source>
</evidence>
<evidence type="ECO:0000256" key="4">
    <source>
        <dbReference type="ARBA" id="ARBA00022825"/>
    </source>
</evidence>
<evidence type="ECO:0000256" key="2">
    <source>
        <dbReference type="ARBA" id="ARBA00022729"/>
    </source>
</evidence>
<keyword evidence="2" id="KW-0732">Signal</keyword>
<keyword evidence="1" id="KW-0645">Protease</keyword>
<reference evidence="6" key="1">
    <citation type="submission" date="2020-11" db="EMBL/GenBank/DDBJ databases">
        <authorList>
            <person name="Tran Van P."/>
        </authorList>
    </citation>
    <scope>NUCLEOTIDE SEQUENCE</scope>
</reference>
<accession>A0A7R8WS72</accession>
<name>A0A7R8WS72_9CRUS</name>
<dbReference type="EMBL" id="OB667765">
    <property type="protein sequence ID" value="CAD7234105.1"/>
    <property type="molecule type" value="Genomic_DNA"/>
</dbReference>
<dbReference type="Gene3D" id="3.30.1640.30">
    <property type="match status" value="1"/>
</dbReference>
<evidence type="ECO:0000313" key="6">
    <source>
        <dbReference type="EMBL" id="CAD7234105.1"/>
    </source>
</evidence>
<dbReference type="Pfam" id="PF12032">
    <property type="entry name" value="CLIP"/>
    <property type="match status" value="1"/>
</dbReference>
<keyword evidence="4" id="KW-0720">Serine protease</keyword>